<accession>A0A512DDQ7</accession>
<reference evidence="2 3" key="1">
    <citation type="submission" date="2019-07" db="EMBL/GenBank/DDBJ databases">
        <title>Whole genome shotgun sequence of Cellulomonas aerilata NBRC 106308.</title>
        <authorList>
            <person name="Hosoyama A."/>
            <person name="Uohara A."/>
            <person name="Ohji S."/>
            <person name="Ichikawa N."/>
        </authorList>
    </citation>
    <scope>NUCLEOTIDE SEQUENCE [LARGE SCALE GENOMIC DNA]</scope>
    <source>
        <strain evidence="2 3">NBRC 106308</strain>
    </source>
</reference>
<evidence type="ECO:0000256" key="1">
    <source>
        <dbReference type="SAM" id="MobiDB-lite"/>
    </source>
</evidence>
<feature type="compositionally biased region" description="Basic and acidic residues" evidence="1">
    <location>
        <begin position="56"/>
        <end position="68"/>
    </location>
</feature>
<sequence>MTEPAAPPPGPGAAPIRRPRRAVRQGAGAPDPSVDLRSADDTDVGWQPDAAGLDSNDERLRRDVPPHW</sequence>
<keyword evidence="3" id="KW-1185">Reference proteome</keyword>
<dbReference type="OrthoDB" id="5150187at2"/>
<evidence type="ECO:0000313" key="3">
    <source>
        <dbReference type="Proteomes" id="UP000321181"/>
    </source>
</evidence>
<feature type="region of interest" description="Disordered" evidence="1">
    <location>
        <begin position="1"/>
        <end position="68"/>
    </location>
</feature>
<name>A0A512DDQ7_9CELL</name>
<dbReference type="AlphaFoldDB" id="A0A512DDQ7"/>
<organism evidence="2 3">
    <name type="scientific">Cellulomonas aerilata</name>
    <dbReference type="NCBI Taxonomy" id="515326"/>
    <lineage>
        <taxon>Bacteria</taxon>
        <taxon>Bacillati</taxon>
        <taxon>Actinomycetota</taxon>
        <taxon>Actinomycetes</taxon>
        <taxon>Micrococcales</taxon>
        <taxon>Cellulomonadaceae</taxon>
        <taxon>Cellulomonas</taxon>
    </lineage>
</organism>
<proteinExistence type="predicted"/>
<feature type="compositionally biased region" description="Pro residues" evidence="1">
    <location>
        <begin position="1"/>
        <end position="12"/>
    </location>
</feature>
<comment type="caution">
    <text evidence="2">The sequence shown here is derived from an EMBL/GenBank/DDBJ whole genome shotgun (WGS) entry which is preliminary data.</text>
</comment>
<gene>
    <name evidence="2" type="ORF">CAE01nite_23280</name>
</gene>
<evidence type="ECO:0000313" key="2">
    <source>
        <dbReference type="EMBL" id="GEO34603.1"/>
    </source>
</evidence>
<dbReference type="Proteomes" id="UP000321181">
    <property type="component" value="Unassembled WGS sequence"/>
</dbReference>
<dbReference type="RefSeq" id="WP_146904489.1">
    <property type="nucleotide sequence ID" value="NZ_BAAARM010000004.1"/>
</dbReference>
<dbReference type="EMBL" id="BJYY01000014">
    <property type="protein sequence ID" value="GEO34603.1"/>
    <property type="molecule type" value="Genomic_DNA"/>
</dbReference>
<protein>
    <submittedName>
        <fullName evidence="2">Uncharacterized protein</fullName>
    </submittedName>
</protein>